<dbReference type="GO" id="GO:0003677">
    <property type="term" value="F:DNA binding"/>
    <property type="evidence" value="ECO:0007669"/>
    <property type="project" value="UniProtKB-KW"/>
</dbReference>
<dbReference type="GO" id="GO:0033202">
    <property type="term" value="C:DNA helicase complex"/>
    <property type="evidence" value="ECO:0007669"/>
    <property type="project" value="TreeGrafter"/>
</dbReference>
<comment type="caution">
    <text evidence="14">The sequence shown here is derived from an EMBL/GenBank/DDBJ whole genome shotgun (WGS) entry which is preliminary data.</text>
</comment>
<proteinExistence type="inferred from homology"/>
<keyword evidence="7" id="KW-0413">Isomerase</keyword>
<dbReference type="PROSITE" id="PS51217">
    <property type="entry name" value="UVRD_HELICASE_CTER"/>
    <property type="match status" value="1"/>
</dbReference>
<dbReference type="PANTHER" id="PTHR11070:SF2">
    <property type="entry name" value="ATP-DEPENDENT DNA HELICASE SRS2"/>
    <property type="match status" value="1"/>
</dbReference>
<dbReference type="InterPro" id="IPR013986">
    <property type="entry name" value="DExx_box_DNA_helicase_dom_sf"/>
</dbReference>
<dbReference type="Proteomes" id="UP000247612">
    <property type="component" value="Unassembled WGS sequence"/>
</dbReference>
<dbReference type="GO" id="GO:0016887">
    <property type="term" value="F:ATP hydrolysis activity"/>
    <property type="evidence" value="ECO:0007669"/>
    <property type="project" value="RHEA"/>
</dbReference>
<dbReference type="Pfam" id="PF13361">
    <property type="entry name" value="UvrD_C"/>
    <property type="match status" value="1"/>
</dbReference>
<dbReference type="Gene3D" id="3.40.50.300">
    <property type="entry name" value="P-loop containing nucleotide triphosphate hydrolases"/>
    <property type="match status" value="2"/>
</dbReference>
<dbReference type="Gene3D" id="1.10.10.160">
    <property type="match status" value="1"/>
</dbReference>
<dbReference type="InterPro" id="IPR014016">
    <property type="entry name" value="UvrD-like_ATP-bd"/>
</dbReference>
<dbReference type="EC" id="5.6.2.4" evidence="9"/>
<sequence>MSYLDSLNPSQYDAVTYTDGHIRIIAGAGSGKTRVITTRIAYLIESLGIAPYRILAITFTNKAANEMKERVYSILGDDASGMFVSTIHSFCVRLLREDIHKMGDGYPRNFTIVDSDDQKSILKEAYKMYGIEVKSYSYANVLSYISACKGEEISPEAAMSIANEFTSEKIKAQVYDYYEKRLEHMKALDFDDLLLFTNRLLKKDQEVRVKWQRRFDYIHVDEFQDVDKIQYSIIRYLVSDKCNLCVVGDPDQTIYTWRGADVNIIMNFEKDFAPVHTVMLNENYRSCPSILKGANSVIKNNKNRIDKDLYTSRQEDNKIIHYSAFEEALEPAWVCQQINKCIQSGAAYRDIAVLYRSNYLSRSLEKQLLEARIPYRIYGGVRFYDRAEIKDALSYLRMLIHDNAAIDLALKRIINVPKRSIGNKTVETIEDYSRSENMNMYEVIKNHDVARGKAQTALNDFIKLIEKYRNLVNSMSISMLLEGLMDECGYMQMLEDDKETERIENVKELINDIEDFETANPDGTLDEYLQQIALYTDKEQENNGQFVQLMTIHAAKGLEFDIVFVYSMCDGIFPSEKAISEGGRTALEEERRLAYVAFTRARKQLFISDAQGYSYVMDRIKLPSRFIKEIDPDTIEHFGVQDATQHTASRQEELPSGQAAKALTYVDEEGHAPVKTSGRIRKGDLVVHTSFGEGVVLDTSQGVWKIAFNNKFGIRKIMANHPSITKK</sequence>
<evidence type="ECO:0000256" key="8">
    <source>
        <dbReference type="ARBA" id="ARBA00034617"/>
    </source>
</evidence>
<feature type="binding site" evidence="11">
    <location>
        <begin position="26"/>
        <end position="33"/>
    </location>
    <ligand>
        <name>ATP</name>
        <dbReference type="ChEBI" id="CHEBI:30616"/>
    </ligand>
</feature>
<evidence type="ECO:0000256" key="6">
    <source>
        <dbReference type="ARBA" id="ARBA00023125"/>
    </source>
</evidence>
<evidence type="ECO:0000256" key="9">
    <source>
        <dbReference type="ARBA" id="ARBA00034808"/>
    </source>
</evidence>
<dbReference type="PANTHER" id="PTHR11070">
    <property type="entry name" value="UVRD / RECB / PCRA DNA HELICASE FAMILY MEMBER"/>
    <property type="match status" value="1"/>
</dbReference>
<keyword evidence="6" id="KW-0238">DNA-binding</keyword>
<reference evidence="14 15" key="1">
    <citation type="submission" date="2018-05" db="EMBL/GenBank/DDBJ databases">
        <title>Genomic Encyclopedia of Type Strains, Phase IV (KMG-IV): sequencing the most valuable type-strain genomes for metagenomic binning, comparative biology and taxonomic classification.</title>
        <authorList>
            <person name="Goeker M."/>
        </authorList>
    </citation>
    <scope>NUCLEOTIDE SEQUENCE [LARGE SCALE GENOMIC DNA]</scope>
    <source>
        <strain evidence="14 15">JC118</strain>
    </source>
</reference>
<accession>A0A318KQU3</accession>
<keyword evidence="15" id="KW-1185">Reference proteome</keyword>
<dbReference type="OrthoDB" id="9810135at2"/>
<evidence type="ECO:0000256" key="7">
    <source>
        <dbReference type="ARBA" id="ARBA00023235"/>
    </source>
</evidence>
<dbReference type="GO" id="GO:0005524">
    <property type="term" value="F:ATP binding"/>
    <property type="evidence" value="ECO:0007669"/>
    <property type="project" value="UniProtKB-UniRule"/>
</dbReference>
<dbReference type="AlphaFoldDB" id="A0A318KQU3"/>
<comment type="catalytic activity">
    <reaction evidence="10">
        <text>ATP + H2O = ADP + phosphate + H(+)</text>
        <dbReference type="Rhea" id="RHEA:13065"/>
        <dbReference type="ChEBI" id="CHEBI:15377"/>
        <dbReference type="ChEBI" id="CHEBI:15378"/>
        <dbReference type="ChEBI" id="CHEBI:30616"/>
        <dbReference type="ChEBI" id="CHEBI:43474"/>
        <dbReference type="ChEBI" id="CHEBI:456216"/>
        <dbReference type="EC" id="5.6.2.4"/>
    </reaction>
</comment>
<evidence type="ECO:0000256" key="4">
    <source>
        <dbReference type="ARBA" id="ARBA00022806"/>
    </source>
</evidence>
<keyword evidence="2 11" id="KW-0547">Nucleotide-binding</keyword>
<comment type="catalytic activity">
    <reaction evidence="8">
        <text>Couples ATP hydrolysis with the unwinding of duplex DNA by translocating in the 3'-5' direction.</text>
        <dbReference type="EC" id="5.6.2.4"/>
    </reaction>
</comment>
<dbReference type="CDD" id="cd18807">
    <property type="entry name" value="SF1_C_UvrD"/>
    <property type="match status" value="1"/>
</dbReference>
<dbReference type="RefSeq" id="WP_022937922.1">
    <property type="nucleotide sequence ID" value="NZ_CABKRQ010000004.1"/>
</dbReference>
<evidence type="ECO:0000259" key="13">
    <source>
        <dbReference type="PROSITE" id="PS51217"/>
    </source>
</evidence>
<dbReference type="SUPFAM" id="SSF52540">
    <property type="entry name" value="P-loop containing nucleoside triphosphate hydrolases"/>
    <property type="match status" value="1"/>
</dbReference>
<evidence type="ECO:0000313" key="14">
    <source>
        <dbReference type="EMBL" id="PXX80119.1"/>
    </source>
</evidence>
<dbReference type="STRING" id="1034346.GCA_000313565_01618"/>
<dbReference type="GO" id="GO:0000725">
    <property type="term" value="P:recombinational repair"/>
    <property type="evidence" value="ECO:0007669"/>
    <property type="project" value="TreeGrafter"/>
</dbReference>
<name>A0A318KQU3_9FIRM</name>
<evidence type="ECO:0000259" key="12">
    <source>
        <dbReference type="PROSITE" id="PS51198"/>
    </source>
</evidence>
<evidence type="ECO:0000256" key="3">
    <source>
        <dbReference type="ARBA" id="ARBA00022801"/>
    </source>
</evidence>
<gene>
    <name evidence="14" type="ORF">DES51_104124</name>
</gene>
<feature type="domain" description="UvrD-like helicase C-terminal" evidence="13">
    <location>
        <begin position="288"/>
        <end position="557"/>
    </location>
</feature>
<dbReference type="Pfam" id="PF00580">
    <property type="entry name" value="UvrD-helicase"/>
    <property type="match status" value="1"/>
</dbReference>
<evidence type="ECO:0000256" key="11">
    <source>
        <dbReference type="PROSITE-ProRule" id="PRU00560"/>
    </source>
</evidence>
<dbReference type="InterPro" id="IPR014017">
    <property type="entry name" value="DNA_helicase_UvrD-like_C"/>
</dbReference>
<keyword evidence="4 11" id="KW-0347">Helicase</keyword>
<dbReference type="GO" id="GO:0043138">
    <property type="term" value="F:3'-5' DNA helicase activity"/>
    <property type="evidence" value="ECO:0007669"/>
    <property type="project" value="UniProtKB-EC"/>
</dbReference>
<dbReference type="GO" id="GO:0005829">
    <property type="term" value="C:cytosol"/>
    <property type="evidence" value="ECO:0007669"/>
    <property type="project" value="TreeGrafter"/>
</dbReference>
<protein>
    <recommendedName>
        <fullName evidence="9">DNA 3'-5' helicase</fullName>
        <ecNumber evidence="9">5.6.2.4</ecNumber>
    </recommendedName>
</protein>
<dbReference type="InterPro" id="IPR027417">
    <property type="entry name" value="P-loop_NTPase"/>
</dbReference>
<keyword evidence="3 11" id="KW-0378">Hydrolase</keyword>
<dbReference type="EMBL" id="QJKH01000004">
    <property type="protein sequence ID" value="PXX80119.1"/>
    <property type="molecule type" value="Genomic_DNA"/>
</dbReference>
<dbReference type="PROSITE" id="PS51198">
    <property type="entry name" value="UVRD_HELICASE_ATP_BIND"/>
    <property type="match status" value="1"/>
</dbReference>
<organism evidence="14 15">
    <name type="scientific">Dielma fastidiosa</name>
    <dbReference type="NCBI Taxonomy" id="1034346"/>
    <lineage>
        <taxon>Bacteria</taxon>
        <taxon>Bacillati</taxon>
        <taxon>Bacillota</taxon>
        <taxon>Erysipelotrichia</taxon>
        <taxon>Erysipelotrichales</taxon>
        <taxon>Erysipelotrichaceae</taxon>
        <taxon>Dielma</taxon>
    </lineage>
</organism>
<feature type="domain" description="UvrD-like helicase ATP-binding" evidence="12">
    <location>
        <begin position="5"/>
        <end position="287"/>
    </location>
</feature>
<evidence type="ECO:0000256" key="2">
    <source>
        <dbReference type="ARBA" id="ARBA00022741"/>
    </source>
</evidence>
<evidence type="ECO:0000313" key="15">
    <source>
        <dbReference type="Proteomes" id="UP000247612"/>
    </source>
</evidence>
<comment type="similarity">
    <text evidence="1">Belongs to the helicase family. UvrD subfamily.</text>
</comment>
<dbReference type="Gene3D" id="1.10.486.10">
    <property type="entry name" value="PCRA, domain 4"/>
    <property type="match status" value="1"/>
</dbReference>
<keyword evidence="5 11" id="KW-0067">ATP-binding</keyword>
<dbReference type="CDD" id="cd17932">
    <property type="entry name" value="DEXQc_UvrD"/>
    <property type="match status" value="1"/>
</dbReference>
<dbReference type="InterPro" id="IPR000212">
    <property type="entry name" value="DNA_helicase_UvrD/REP"/>
</dbReference>
<evidence type="ECO:0000256" key="1">
    <source>
        <dbReference type="ARBA" id="ARBA00009922"/>
    </source>
</evidence>
<evidence type="ECO:0000256" key="10">
    <source>
        <dbReference type="ARBA" id="ARBA00048988"/>
    </source>
</evidence>
<evidence type="ECO:0000256" key="5">
    <source>
        <dbReference type="ARBA" id="ARBA00022840"/>
    </source>
</evidence>